<dbReference type="SUPFAM" id="SSF103473">
    <property type="entry name" value="MFS general substrate transporter"/>
    <property type="match status" value="1"/>
</dbReference>
<dbReference type="InterPro" id="IPR011701">
    <property type="entry name" value="MFS"/>
</dbReference>
<feature type="transmembrane region" description="Helical" evidence="7">
    <location>
        <begin position="84"/>
        <end position="101"/>
    </location>
</feature>
<evidence type="ECO:0000259" key="8">
    <source>
        <dbReference type="PROSITE" id="PS50850"/>
    </source>
</evidence>
<dbReference type="PANTHER" id="PTHR43791">
    <property type="entry name" value="PERMEASE-RELATED"/>
    <property type="match status" value="1"/>
</dbReference>
<dbReference type="InterPro" id="IPR020846">
    <property type="entry name" value="MFS_dom"/>
</dbReference>
<keyword evidence="6 7" id="KW-0472">Membrane</keyword>
<feature type="transmembrane region" description="Helical" evidence="7">
    <location>
        <begin position="380"/>
        <end position="396"/>
    </location>
</feature>
<evidence type="ECO:0000256" key="2">
    <source>
        <dbReference type="ARBA" id="ARBA00008335"/>
    </source>
</evidence>
<feature type="transmembrane region" description="Helical" evidence="7">
    <location>
        <begin position="213"/>
        <end position="234"/>
    </location>
</feature>
<evidence type="ECO:0000256" key="7">
    <source>
        <dbReference type="SAM" id="Phobius"/>
    </source>
</evidence>
<dbReference type="GO" id="GO:0016020">
    <property type="term" value="C:membrane"/>
    <property type="evidence" value="ECO:0007669"/>
    <property type="project" value="UniProtKB-SubCell"/>
</dbReference>
<evidence type="ECO:0000256" key="1">
    <source>
        <dbReference type="ARBA" id="ARBA00004141"/>
    </source>
</evidence>
<dbReference type="OrthoDB" id="19923at2759"/>
<keyword evidence="5 7" id="KW-1133">Transmembrane helix</keyword>
<dbReference type="AlphaFoldDB" id="A0A1L9SPU0"/>
<dbReference type="STRING" id="1073090.A0A1L9SPU0"/>
<dbReference type="GeneID" id="34608794"/>
<dbReference type="Gene3D" id="1.20.1250.20">
    <property type="entry name" value="MFS general substrate transporter like domains"/>
    <property type="match status" value="2"/>
</dbReference>
<dbReference type="GO" id="GO:0022857">
    <property type="term" value="F:transmembrane transporter activity"/>
    <property type="evidence" value="ECO:0007669"/>
    <property type="project" value="InterPro"/>
</dbReference>
<evidence type="ECO:0000256" key="4">
    <source>
        <dbReference type="ARBA" id="ARBA00022692"/>
    </source>
</evidence>
<dbReference type="RefSeq" id="XP_022583782.1">
    <property type="nucleotide sequence ID" value="XM_022722329.1"/>
</dbReference>
<evidence type="ECO:0000313" key="9">
    <source>
        <dbReference type="EMBL" id="OJJ49272.1"/>
    </source>
</evidence>
<feature type="transmembrane region" description="Helical" evidence="7">
    <location>
        <begin position="356"/>
        <end position="373"/>
    </location>
</feature>
<proteinExistence type="inferred from homology"/>
<gene>
    <name evidence="9" type="ORF">ASPZODRAFT_129693</name>
</gene>
<organism evidence="9 10">
    <name type="scientific">Penicilliopsis zonata CBS 506.65</name>
    <dbReference type="NCBI Taxonomy" id="1073090"/>
    <lineage>
        <taxon>Eukaryota</taxon>
        <taxon>Fungi</taxon>
        <taxon>Dikarya</taxon>
        <taxon>Ascomycota</taxon>
        <taxon>Pezizomycotina</taxon>
        <taxon>Eurotiomycetes</taxon>
        <taxon>Eurotiomycetidae</taxon>
        <taxon>Eurotiales</taxon>
        <taxon>Aspergillaceae</taxon>
        <taxon>Penicilliopsis</taxon>
    </lineage>
</organism>
<accession>A0A1L9SPU0</accession>
<feature type="transmembrane region" description="Helical" evidence="7">
    <location>
        <begin position="154"/>
        <end position="171"/>
    </location>
</feature>
<evidence type="ECO:0000256" key="5">
    <source>
        <dbReference type="ARBA" id="ARBA00022989"/>
    </source>
</evidence>
<feature type="transmembrane region" description="Helical" evidence="7">
    <location>
        <begin position="443"/>
        <end position="463"/>
    </location>
</feature>
<dbReference type="FunFam" id="1.20.1250.20:FF:000013">
    <property type="entry name" value="MFS general substrate transporter"/>
    <property type="match status" value="1"/>
</dbReference>
<dbReference type="Pfam" id="PF07690">
    <property type="entry name" value="MFS_1"/>
    <property type="match status" value="1"/>
</dbReference>
<dbReference type="InterPro" id="IPR036259">
    <property type="entry name" value="MFS_trans_sf"/>
</dbReference>
<comment type="subcellular location">
    <subcellularLocation>
        <location evidence="1">Membrane</location>
        <topology evidence="1">Multi-pass membrane protein</topology>
    </subcellularLocation>
</comment>
<dbReference type="PROSITE" id="PS50850">
    <property type="entry name" value="MFS"/>
    <property type="match status" value="1"/>
</dbReference>
<feature type="transmembrane region" description="Helical" evidence="7">
    <location>
        <begin position="177"/>
        <end position="201"/>
    </location>
</feature>
<protein>
    <recommendedName>
        <fullName evidence="8">Major facilitator superfamily (MFS) profile domain-containing protein</fullName>
    </recommendedName>
</protein>
<name>A0A1L9SPU0_9EURO</name>
<dbReference type="PANTHER" id="PTHR43791:SF52">
    <property type="entry name" value="TRANSPORTER, PUTATIVE (AFU_ORTHOLOGUE AFUA_1G11820)-RELATED"/>
    <property type="match status" value="1"/>
</dbReference>
<dbReference type="Proteomes" id="UP000184188">
    <property type="component" value="Unassembled WGS sequence"/>
</dbReference>
<feature type="transmembrane region" description="Helical" evidence="7">
    <location>
        <begin position="246"/>
        <end position="268"/>
    </location>
</feature>
<keyword evidence="3" id="KW-0813">Transport</keyword>
<feature type="domain" description="Major facilitator superfamily (MFS) profile" evidence="8">
    <location>
        <begin position="88"/>
        <end position="501"/>
    </location>
</feature>
<feature type="transmembrane region" description="Helical" evidence="7">
    <location>
        <begin position="125"/>
        <end position="147"/>
    </location>
</feature>
<evidence type="ECO:0000313" key="10">
    <source>
        <dbReference type="Proteomes" id="UP000184188"/>
    </source>
</evidence>
<evidence type="ECO:0000256" key="3">
    <source>
        <dbReference type="ARBA" id="ARBA00022448"/>
    </source>
</evidence>
<feature type="transmembrane region" description="Helical" evidence="7">
    <location>
        <begin position="307"/>
        <end position="326"/>
    </location>
</feature>
<keyword evidence="4 7" id="KW-0812">Transmembrane</keyword>
<feature type="transmembrane region" description="Helical" evidence="7">
    <location>
        <begin position="469"/>
        <end position="494"/>
    </location>
</feature>
<dbReference type="EMBL" id="KV878338">
    <property type="protein sequence ID" value="OJJ49272.1"/>
    <property type="molecule type" value="Genomic_DNA"/>
</dbReference>
<dbReference type="VEuPathDB" id="FungiDB:ASPZODRAFT_129693"/>
<sequence>MAGPILEVNVSISSCSLPSLAILALLSLPVASAIPASFVVLYVTPSVTMDKSPEVEPHVSESVMSTDSQSPSSRRLERNLLWKLDVRIIPALWVLFLVSFVDRSNLGNAKIAGMPQSLHMKGNDYNIAVTVFTVSYVAFGLPANLLTKRYGPKLLVIYMAAWSLCTLGQGLTKTVSGLIACRFLMGLFEAGFVPGCAYLIGCYYKRDEFLRRYAIFFSANMAAGAFNGLFSSLLTRMDGVGGYEGWRWLFIIEAIITIVVSAVCYWIIVPFPEDATFLTPEQKALLLARLEEDGGGVRNDRIKFRRILPMIVDWKIWICVVAYIGAEESASSLVAFQPSILKDLGWTSTSAQVHTIPVYATSFILTLASAWLSDHLRQRYPFTLFGSILITLGWSLELAQTLSARIRYMGMFFVASGAFIMMSTIVVWLCVNLDKGVKRSVAMGLLTSFGNCGAFVSGNVFIAGQAPGYPLGFGIGVAFGVLAGVAVTIYYAYLRLENQRRDQKSSRRSKRDARDETDRLQDLGDAHPEFRFQL</sequence>
<feature type="transmembrane region" description="Helical" evidence="7">
    <location>
        <begin position="408"/>
        <end position="431"/>
    </location>
</feature>
<evidence type="ECO:0000256" key="6">
    <source>
        <dbReference type="ARBA" id="ARBA00023136"/>
    </source>
</evidence>
<comment type="similarity">
    <text evidence="2">Belongs to the major facilitator superfamily.</text>
</comment>
<keyword evidence="10" id="KW-1185">Reference proteome</keyword>
<dbReference type="FunFam" id="1.20.1250.20:FF:000018">
    <property type="entry name" value="MFS transporter permease"/>
    <property type="match status" value="1"/>
</dbReference>
<feature type="transmembrane region" description="Helical" evidence="7">
    <location>
        <begin position="20"/>
        <end position="43"/>
    </location>
</feature>
<reference evidence="10" key="1">
    <citation type="journal article" date="2017" name="Genome Biol.">
        <title>Comparative genomics reveals high biological diversity and specific adaptations in the industrially and medically important fungal genus Aspergillus.</title>
        <authorList>
            <person name="de Vries R.P."/>
            <person name="Riley R."/>
            <person name="Wiebenga A."/>
            <person name="Aguilar-Osorio G."/>
            <person name="Amillis S."/>
            <person name="Uchima C.A."/>
            <person name="Anderluh G."/>
            <person name="Asadollahi M."/>
            <person name="Askin M."/>
            <person name="Barry K."/>
            <person name="Battaglia E."/>
            <person name="Bayram O."/>
            <person name="Benocci T."/>
            <person name="Braus-Stromeyer S.A."/>
            <person name="Caldana C."/>
            <person name="Canovas D."/>
            <person name="Cerqueira G.C."/>
            <person name="Chen F."/>
            <person name="Chen W."/>
            <person name="Choi C."/>
            <person name="Clum A."/>
            <person name="Dos Santos R.A."/>
            <person name="Damasio A.R."/>
            <person name="Diallinas G."/>
            <person name="Emri T."/>
            <person name="Fekete E."/>
            <person name="Flipphi M."/>
            <person name="Freyberg S."/>
            <person name="Gallo A."/>
            <person name="Gournas C."/>
            <person name="Habgood R."/>
            <person name="Hainaut M."/>
            <person name="Harispe M.L."/>
            <person name="Henrissat B."/>
            <person name="Hilden K.S."/>
            <person name="Hope R."/>
            <person name="Hossain A."/>
            <person name="Karabika E."/>
            <person name="Karaffa L."/>
            <person name="Karanyi Z."/>
            <person name="Krasevec N."/>
            <person name="Kuo A."/>
            <person name="Kusch H."/>
            <person name="LaButti K."/>
            <person name="Lagendijk E.L."/>
            <person name="Lapidus A."/>
            <person name="Levasseur A."/>
            <person name="Lindquist E."/>
            <person name="Lipzen A."/>
            <person name="Logrieco A.F."/>
            <person name="MacCabe A."/>
            <person name="Maekelae M.R."/>
            <person name="Malavazi I."/>
            <person name="Melin P."/>
            <person name="Meyer V."/>
            <person name="Mielnichuk N."/>
            <person name="Miskei M."/>
            <person name="Molnar A.P."/>
            <person name="Mule G."/>
            <person name="Ngan C.Y."/>
            <person name="Orejas M."/>
            <person name="Orosz E."/>
            <person name="Ouedraogo J.P."/>
            <person name="Overkamp K.M."/>
            <person name="Park H.-S."/>
            <person name="Perrone G."/>
            <person name="Piumi F."/>
            <person name="Punt P.J."/>
            <person name="Ram A.F."/>
            <person name="Ramon A."/>
            <person name="Rauscher S."/>
            <person name="Record E."/>
            <person name="Riano-Pachon D.M."/>
            <person name="Robert V."/>
            <person name="Roehrig J."/>
            <person name="Ruller R."/>
            <person name="Salamov A."/>
            <person name="Salih N.S."/>
            <person name="Samson R.A."/>
            <person name="Sandor E."/>
            <person name="Sanguinetti M."/>
            <person name="Schuetze T."/>
            <person name="Sepcic K."/>
            <person name="Shelest E."/>
            <person name="Sherlock G."/>
            <person name="Sophianopoulou V."/>
            <person name="Squina F.M."/>
            <person name="Sun H."/>
            <person name="Susca A."/>
            <person name="Todd R.B."/>
            <person name="Tsang A."/>
            <person name="Unkles S.E."/>
            <person name="van de Wiele N."/>
            <person name="van Rossen-Uffink D."/>
            <person name="Oliveira J.V."/>
            <person name="Vesth T.C."/>
            <person name="Visser J."/>
            <person name="Yu J.-H."/>
            <person name="Zhou M."/>
            <person name="Andersen M.R."/>
            <person name="Archer D.B."/>
            <person name="Baker S.E."/>
            <person name="Benoit I."/>
            <person name="Brakhage A.A."/>
            <person name="Braus G.H."/>
            <person name="Fischer R."/>
            <person name="Frisvad J.C."/>
            <person name="Goldman G.H."/>
            <person name="Houbraken J."/>
            <person name="Oakley B."/>
            <person name="Pocsi I."/>
            <person name="Scazzocchio C."/>
            <person name="Seiboth B."/>
            <person name="vanKuyk P.A."/>
            <person name="Wortman J."/>
            <person name="Dyer P.S."/>
            <person name="Grigoriev I.V."/>
        </authorList>
    </citation>
    <scope>NUCLEOTIDE SEQUENCE [LARGE SCALE GENOMIC DNA]</scope>
    <source>
        <strain evidence="10">CBS 506.65</strain>
    </source>
</reference>